<dbReference type="InterPro" id="IPR013106">
    <property type="entry name" value="Ig_V-set"/>
</dbReference>
<evidence type="ECO:0000256" key="3">
    <source>
        <dbReference type="SAM" id="SignalP"/>
    </source>
</evidence>
<dbReference type="SUPFAM" id="SSF48726">
    <property type="entry name" value="Immunoglobulin"/>
    <property type="match status" value="1"/>
</dbReference>
<feature type="chain" id="PRO_5034275596" description="Immunoglobulin V-set domain-containing protein" evidence="3">
    <location>
        <begin position="22"/>
        <end position="190"/>
    </location>
</feature>
<reference evidence="5" key="2">
    <citation type="submission" date="2025-08" db="UniProtKB">
        <authorList>
            <consortium name="Ensembl"/>
        </authorList>
    </citation>
    <scope>IDENTIFICATION</scope>
</reference>
<organism evidence="5 6">
    <name type="scientific">Panthera leo</name>
    <name type="common">Lion</name>
    <dbReference type="NCBI Taxonomy" id="9689"/>
    <lineage>
        <taxon>Eukaryota</taxon>
        <taxon>Metazoa</taxon>
        <taxon>Chordata</taxon>
        <taxon>Craniata</taxon>
        <taxon>Vertebrata</taxon>
        <taxon>Euteleostomi</taxon>
        <taxon>Mammalia</taxon>
        <taxon>Eutheria</taxon>
        <taxon>Laurasiatheria</taxon>
        <taxon>Carnivora</taxon>
        <taxon>Feliformia</taxon>
        <taxon>Felidae</taxon>
        <taxon>Pantherinae</taxon>
        <taxon>Panthera</taxon>
    </lineage>
</organism>
<dbReference type="Proteomes" id="UP000694399">
    <property type="component" value="Chromosome A3"/>
</dbReference>
<reference evidence="5" key="1">
    <citation type="journal article" date="2019" name="bioRxiv">
        <title>Long live the king: chromosome-level assembly of the lion (Panthera leo) using linked-read, Hi-C, and long read data.</title>
        <authorList>
            <person name="Armstrong E.E."/>
            <person name="Taylor R.W."/>
            <person name="Miller D.E."/>
            <person name="Kaelin C."/>
            <person name="Barsh G."/>
            <person name="Hadly E.A."/>
            <person name="Petrov D."/>
        </authorList>
    </citation>
    <scope>NUCLEOTIDE SEQUENCE [LARGE SCALE GENOMIC DNA]</scope>
</reference>
<keyword evidence="6" id="KW-1185">Reference proteome</keyword>
<dbReference type="Ensembl" id="ENSPLOT00000016641.1">
    <property type="protein sequence ID" value="ENSPLOP00000015014.1"/>
    <property type="gene ID" value="ENSPLOG00000011013.1"/>
</dbReference>
<protein>
    <recommendedName>
        <fullName evidence="4">Immunoglobulin V-set domain-containing protein</fullName>
    </recommendedName>
</protein>
<reference evidence="5" key="3">
    <citation type="submission" date="2025-09" db="UniProtKB">
        <authorList>
            <consortium name="Ensembl"/>
        </authorList>
    </citation>
    <scope>IDENTIFICATION</scope>
</reference>
<feature type="signal peptide" evidence="3">
    <location>
        <begin position="1"/>
        <end position="21"/>
    </location>
</feature>
<dbReference type="GO" id="GO:0005886">
    <property type="term" value="C:plasma membrane"/>
    <property type="evidence" value="ECO:0007669"/>
    <property type="project" value="TreeGrafter"/>
</dbReference>
<proteinExistence type="predicted"/>
<dbReference type="AlphaFoldDB" id="A0A8C8XC50"/>
<name>A0A8C8XC50_PANLE</name>
<feature type="domain" description="Immunoglobulin V-set" evidence="4">
    <location>
        <begin position="25"/>
        <end position="115"/>
    </location>
</feature>
<keyword evidence="2" id="KW-0391">Immunity</keyword>
<evidence type="ECO:0000313" key="6">
    <source>
        <dbReference type="Proteomes" id="UP000694399"/>
    </source>
</evidence>
<dbReference type="Gene3D" id="2.60.40.10">
    <property type="entry name" value="Immunoglobulins"/>
    <property type="match status" value="1"/>
</dbReference>
<keyword evidence="1 3" id="KW-0732">Signal</keyword>
<accession>A0A8C8XC50</accession>
<dbReference type="GO" id="GO:0007166">
    <property type="term" value="P:cell surface receptor signaling pathway"/>
    <property type="evidence" value="ECO:0007669"/>
    <property type="project" value="TreeGrafter"/>
</dbReference>
<evidence type="ECO:0000313" key="5">
    <source>
        <dbReference type="Ensembl" id="ENSPLOP00000015014.1"/>
    </source>
</evidence>
<evidence type="ECO:0000256" key="2">
    <source>
        <dbReference type="ARBA" id="ARBA00022859"/>
    </source>
</evidence>
<dbReference type="InterPro" id="IPR050413">
    <property type="entry name" value="TCR_beta_variable"/>
</dbReference>
<dbReference type="Pfam" id="PF07686">
    <property type="entry name" value="V-set"/>
    <property type="match status" value="1"/>
</dbReference>
<sequence>MGPRLLCAVAFCFLGVSFVDTQGTQTPRYLIEKVETKVLMECLQNMDHERTYWYRQDPGLGLQLLHRSYNIDSTEKGDAPDGYRVSRKKKNAFPLTLESASTNQTSVYLCASSKSTVPHSHILSAQKGQISGGSDPNSGLSCTGSHGTFVPIRSKAASKGKQGHRHASWLGERGCFSGPTHHCFPSQGPF</sequence>
<dbReference type="OMA" id="HRSYNID"/>
<dbReference type="InterPro" id="IPR036179">
    <property type="entry name" value="Ig-like_dom_sf"/>
</dbReference>
<dbReference type="GO" id="GO:0002376">
    <property type="term" value="P:immune system process"/>
    <property type="evidence" value="ECO:0007669"/>
    <property type="project" value="UniProtKB-KW"/>
</dbReference>
<dbReference type="PANTHER" id="PTHR23268">
    <property type="entry name" value="T-CELL RECEPTOR BETA CHAIN"/>
    <property type="match status" value="1"/>
</dbReference>
<evidence type="ECO:0000256" key="1">
    <source>
        <dbReference type="ARBA" id="ARBA00022729"/>
    </source>
</evidence>
<dbReference type="PANTHER" id="PTHR23268:SF121">
    <property type="entry name" value="T CELL RECEPTOR BETA VARIABLE 28"/>
    <property type="match status" value="1"/>
</dbReference>
<evidence type="ECO:0000259" key="4">
    <source>
        <dbReference type="Pfam" id="PF07686"/>
    </source>
</evidence>
<dbReference type="InterPro" id="IPR013783">
    <property type="entry name" value="Ig-like_fold"/>
</dbReference>
<dbReference type="GeneTree" id="ENSGT00940000163595"/>